<accession>A0A7J7LS00</accession>
<dbReference type="AlphaFoldDB" id="A0A7J7LS00"/>
<keyword evidence="2" id="KW-1185">Reference proteome</keyword>
<reference evidence="1 2" key="1">
    <citation type="journal article" date="2020" name="IScience">
        <title>Genome Sequencing of the Endangered Kingdonia uniflora (Circaeasteraceae, Ranunculales) Reveals Potential Mechanisms of Evolutionary Specialization.</title>
        <authorList>
            <person name="Sun Y."/>
            <person name="Deng T."/>
            <person name="Zhang A."/>
            <person name="Moore M.J."/>
            <person name="Landis J.B."/>
            <person name="Lin N."/>
            <person name="Zhang H."/>
            <person name="Zhang X."/>
            <person name="Huang J."/>
            <person name="Zhang X."/>
            <person name="Sun H."/>
            <person name="Wang H."/>
        </authorList>
    </citation>
    <scope>NUCLEOTIDE SEQUENCE [LARGE SCALE GENOMIC DNA]</scope>
    <source>
        <strain evidence="1">TB1705</strain>
        <tissue evidence="1">Leaf</tissue>
    </source>
</reference>
<feature type="non-terminal residue" evidence="1">
    <location>
        <position position="1"/>
    </location>
</feature>
<organism evidence="1 2">
    <name type="scientific">Kingdonia uniflora</name>
    <dbReference type="NCBI Taxonomy" id="39325"/>
    <lineage>
        <taxon>Eukaryota</taxon>
        <taxon>Viridiplantae</taxon>
        <taxon>Streptophyta</taxon>
        <taxon>Embryophyta</taxon>
        <taxon>Tracheophyta</taxon>
        <taxon>Spermatophyta</taxon>
        <taxon>Magnoliopsida</taxon>
        <taxon>Ranunculales</taxon>
        <taxon>Circaeasteraceae</taxon>
        <taxon>Kingdonia</taxon>
    </lineage>
</organism>
<gene>
    <name evidence="1" type="ORF">GIB67_032554</name>
</gene>
<dbReference type="Proteomes" id="UP000541444">
    <property type="component" value="Unassembled WGS sequence"/>
</dbReference>
<dbReference type="EMBL" id="JACGCM010002063">
    <property type="protein sequence ID" value="KAF6145431.1"/>
    <property type="molecule type" value="Genomic_DNA"/>
</dbReference>
<protein>
    <submittedName>
        <fullName evidence="1">Uncharacterized protein</fullName>
    </submittedName>
</protein>
<evidence type="ECO:0000313" key="2">
    <source>
        <dbReference type="Proteomes" id="UP000541444"/>
    </source>
</evidence>
<dbReference type="OrthoDB" id="1938319at2759"/>
<proteinExistence type="predicted"/>
<evidence type="ECO:0000313" key="1">
    <source>
        <dbReference type="EMBL" id="KAF6145431.1"/>
    </source>
</evidence>
<comment type="caution">
    <text evidence="1">The sequence shown here is derived from an EMBL/GenBank/DDBJ whole genome shotgun (WGS) entry which is preliminary data.</text>
</comment>
<name>A0A7J7LS00_9MAGN</name>
<sequence>VVATGLFVSSPGYYRRRINKRKGIAKIKKGLLDLELEPNIAAATKFYIGNKLGRDERGSEFLLFNFATIEAATSNFSTGNKLGEAGF</sequence>